<dbReference type="Gene3D" id="3.40.50.1820">
    <property type="entry name" value="alpha/beta hydrolase"/>
    <property type="match status" value="1"/>
</dbReference>
<dbReference type="AlphaFoldDB" id="A0A8J6GLR3"/>
<keyword evidence="4" id="KW-1015">Disulfide bond</keyword>
<evidence type="ECO:0000259" key="6">
    <source>
        <dbReference type="Pfam" id="PF00135"/>
    </source>
</evidence>
<dbReference type="InterPro" id="IPR050309">
    <property type="entry name" value="Type-B_Carboxylest/Lipase"/>
</dbReference>
<name>A0A8J6GLR3_MICOH</name>
<dbReference type="InterPro" id="IPR002018">
    <property type="entry name" value="CarbesteraseB"/>
</dbReference>
<sequence>MMHQSPLLPGYLLNIPWAPCTLDEAICFPGMSSIFLACHSCLPNGPGALYTKEPLVVTRHGILQGKQTHVGNITVQVFLGVPFSKPPVGTRRFAPPEPPQPWTGIRDATTYPPSCLQETWGQVTSMYLNTRKQYEWLHFSEDCLYLNVYAPVLASGDPLLPVMVWFPGGAFLVGSASTYEGSELAAREKVVLVFLQYRLGILGFFSTGDSQARGNWGLLDQIEALHWVQENIEAFGGDPNSVTLFGQSAGAMSISGLLMSPLAQGLFHRAISQSGTAILKVFITSEPLKAAKKVAQVAGCDHDNTKIMVECLRALSGNEVMHVSKRMAFFHVNLKKEPNDMVWFLSPVVDGVVFPEDPVVLLTSRQVTPVPYLLGVKNVEFEWSLPFLLKLQLTQHAMNEKYITKLLWSSSTLLNITKEQIPLVMKEYLIDAAVKHDWKTVRNHLLDLIGDATFVYSTLQAARYHRDAGFPVYLYEFKHRAPSGIIVKLRHDGADHGDELFYIFGSPFSKGSSTSEEKEFSLQIMKYWANFARTGDPNDRTLPYWPRFDKNEKYQQLDFNTSVGVKLKEKKMAFWRRLHQPRKT</sequence>
<dbReference type="EMBL" id="JAATJU010021600">
    <property type="protein sequence ID" value="KAH0513207.1"/>
    <property type="molecule type" value="Genomic_DNA"/>
</dbReference>
<protein>
    <recommendedName>
        <fullName evidence="5">Carboxylic ester hydrolase</fullName>
        <ecNumber evidence="5">3.1.1.-</ecNumber>
    </recommendedName>
</protein>
<evidence type="ECO:0000256" key="4">
    <source>
        <dbReference type="ARBA" id="ARBA00023157"/>
    </source>
</evidence>
<dbReference type="FunFam" id="3.40.50.1820:FF:000011">
    <property type="entry name" value="Carboxylic ester hydrolase"/>
    <property type="match status" value="1"/>
</dbReference>
<keyword evidence="2" id="KW-0732">Signal</keyword>
<gene>
    <name evidence="7" type="ORF">LTLLF_140560</name>
</gene>
<dbReference type="Proteomes" id="UP000710432">
    <property type="component" value="Unassembled WGS sequence"/>
</dbReference>
<dbReference type="PROSITE" id="PS00122">
    <property type="entry name" value="CARBOXYLESTERASE_B_1"/>
    <property type="match status" value="1"/>
</dbReference>
<dbReference type="PANTHER" id="PTHR11559">
    <property type="entry name" value="CARBOXYLESTERASE"/>
    <property type="match status" value="1"/>
</dbReference>
<dbReference type="InterPro" id="IPR019819">
    <property type="entry name" value="Carboxylesterase_B_CS"/>
</dbReference>
<dbReference type="SUPFAM" id="SSF53474">
    <property type="entry name" value="alpha/beta-Hydrolases"/>
    <property type="match status" value="1"/>
</dbReference>
<dbReference type="CDD" id="cd00312">
    <property type="entry name" value="Esterase_lipase"/>
    <property type="match status" value="1"/>
</dbReference>
<comment type="similarity">
    <text evidence="1 5">Belongs to the type-B carboxylesterase/lipase family.</text>
</comment>
<feature type="domain" description="Carboxylesterase type B" evidence="6">
    <location>
        <begin position="53"/>
        <end position="575"/>
    </location>
</feature>
<evidence type="ECO:0000313" key="8">
    <source>
        <dbReference type="Proteomes" id="UP000710432"/>
    </source>
</evidence>
<dbReference type="EC" id="3.1.1.-" evidence="5"/>
<evidence type="ECO:0000256" key="5">
    <source>
        <dbReference type="RuleBase" id="RU361235"/>
    </source>
</evidence>
<dbReference type="InterPro" id="IPR019826">
    <property type="entry name" value="Carboxylesterase_B_AS"/>
</dbReference>
<evidence type="ECO:0000256" key="3">
    <source>
        <dbReference type="ARBA" id="ARBA00022801"/>
    </source>
</evidence>
<accession>A0A8J6GLR3</accession>
<comment type="caution">
    <text evidence="7">The sequence shown here is derived from an EMBL/GenBank/DDBJ whole genome shotgun (WGS) entry which is preliminary data.</text>
</comment>
<evidence type="ECO:0000313" key="7">
    <source>
        <dbReference type="EMBL" id="KAH0513207.1"/>
    </source>
</evidence>
<evidence type="ECO:0000256" key="1">
    <source>
        <dbReference type="ARBA" id="ARBA00005964"/>
    </source>
</evidence>
<proteinExistence type="inferred from homology"/>
<reference evidence="7" key="1">
    <citation type="submission" date="2020-03" db="EMBL/GenBank/DDBJ databases">
        <title>Studies in the Genomics of Life Span.</title>
        <authorList>
            <person name="Glass D."/>
        </authorList>
    </citation>
    <scope>NUCLEOTIDE SEQUENCE</scope>
    <source>
        <strain evidence="7">LTLLF</strain>
        <tissue evidence="7">Muscle</tissue>
    </source>
</reference>
<dbReference type="Pfam" id="PF00135">
    <property type="entry name" value="COesterase"/>
    <property type="match status" value="1"/>
</dbReference>
<dbReference type="GO" id="GO:0016787">
    <property type="term" value="F:hydrolase activity"/>
    <property type="evidence" value="ECO:0007669"/>
    <property type="project" value="UniProtKB-KW"/>
</dbReference>
<evidence type="ECO:0000256" key="2">
    <source>
        <dbReference type="ARBA" id="ARBA00022729"/>
    </source>
</evidence>
<organism evidence="7 8">
    <name type="scientific">Microtus ochrogaster</name>
    <name type="common">Prairie vole</name>
    <dbReference type="NCBI Taxonomy" id="79684"/>
    <lineage>
        <taxon>Eukaryota</taxon>
        <taxon>Metazoa</taxon>
        <taxon>Chordata</taxon>
        <taxon>Craniata</taxon>
        <taxon>Vertebrata</taxon>
        <taxon>Euteleostomi</taxon>
        <taxon>Mammalia</taxon>
        <taxon>Eutheria</taxon>
        <taxon>Euarchontoglires</taxon>
        <taxon>Glires</taxon>
        <taxon>Rodentia</taxon>
        <taxon>Myomorpha</taxon>
        <taxon>Muroidea</taxon>
        <taxon>Cricetidae</taxon>
        <taxon>Arvicolinae</taxon>
        <taxon>Microtus</taxon>
    </lineage>
</organism>
<keyword evidence="3 5" id="KW-0378">Hydrolase</keyword>
<dbReference type="PROSITE" id="PS00941">
    <property type="entry name" value="CARBOXYLESTERASE_B_2"/>
    <property type="match status" value="1"/>
</dbReference>
<dbReference type="InterPro" id="IPR029058">
    <property type="entry name" value="AB_hydrolase_fold"/>
</dbReference>